<dbReference type="EMBL" id="JANPWB010000002">
    <property type="protein sequence ID" value="KAJ1205345.1"/>
    <property type="molecule type" value="Genomic_DNA"/>
</dbReference>
<proteinExistence type="predicted"/>
<accession>A0AAV7VXK5</accession>
<evidence type="ECO:0008006" key="4">
    <source>
        <dbReference type="Google" id="ProtNLM"/>
    </source>
</evidence>
<feature type="signal peptide" evidence="1">
    <location>
        <begin position="1"/>
        <end position="38"/>
    </location>
</feature>
<reference evidence="2" key="1">
    <citation type="journal article" date="2022" name="bioRxiv">
        <title>Sequencing and chromosome-scale assembly of the giantPleurodeles waltlgenome.</title>
        <authorList>
            <person name="Brown T."/>
            <person name="Elewa A."/>
            <person name="Iarovenko S."/>
            <person name="Subramanian E."/>
            <person name="Araus A.J."/>
            <person name="Petzold A."/>
            <person name="Susuki M."/>
            <person name="Suzuki K.-i.T."/>
            <person name="Hayashi T."/>
            <person name="Toyoda A."/>
            <person name="Oliveira C."/>
            <person name="Osipova E."/>
            <person name="Leigh N.D."/>
            <person name="Simon A."/>
            <person name="Yun M.H."/>
        </authorList>
    </citation>
    <scope>NUCLEOTIDE SEQUENCE</scope>
    <source>
        <strain evidence="2">20211129_DDA</strain>
        <tissue evidence="2">Liver</tissue>
    </source>
</reference>
<evidence type="ECO:0000313" key="2">
    <source>
        <dbReference type="EMBL" id="KAJ1205345.1"/>
    </source>
</evidence>
<organism evidence="2 3">
    <name type="scientific">Pleurodeles waltl</name>
    <name type="common">Iberian ribbed newt</name>
    <dbReference type="NCBI Taxonomy" id="8319"/>
    <lineage>
        <taxon>Eukaryota</taxon>
        <taxon>Metazoa</taxon>
        <taxon>Chordata</taxon>
        <taxon>Craniata</taxon>
        <taxon>Vertebrata</taxon>
        <taxon>Euteleostomi</taxon>
        <taxon>Amphibia</taxon>
        <taxon>Batrachia</taxon>
        <taxon>Caudata</taxon>
        <taxon>Salamandroidea</taxon>
        <taxon>Salamandridae</taxon>
        <taxon>Pleurodelinae</taxon>
        <taxon>Pleurodeles</taxon>
    </lineage>
</organism>
<dbReference type="AlphaFoldDB" id="A0AAV7VXK5"/>
<feature type="chain" id="PRO_5043328173" description="Secreted protein" evidence="1">
    <location>
        <begin position="39"/>
        <end position="92"/>
    </location>
</feature>
<keyword evidence="3" id="KW-1185">Reference proteome</keyword>
<evidence type="ECO:0000256" key="1">
    <source>
        <dbReference type="SAM" id="SignalP"/>
    </source>
</evidence>
<sequence>MGLICNTALSGRRSRRPASRSSLTVIVTLSSILRAAEAVQSQLQLSSAAPGGALQQQVPFCGWRNASCRTSGSRGLSVFVVAKATEVDARSR</sequence>
<name>A0AAV7VXK5_PLEWA</name>
<comment type="caution">
    <text evidence="2">The sequence shown here is derived from an EMBL/GenBank/DDBJ whole genome shotgun (WGS) entry which is preliminary data.</text>
</comment>
<keyword evidence="1" id="KW-0732">Signal</keyword>
<gene>
    <name evidence="2" type="ORF">NDU88_000780</name>
</gene>
<dbReference type="Proteomes" id="UP001066276">
    <property type="component" value="Chromosome 1_2"/>
</dbReference>
<evidence type="ECO:0000313" key="3">
    <source>
        <dbReference type="Proteomes" id="UP001066276"/>
    </source>
</evidence>
<protein>
    <recommendedName>
        <fullName evidence="4">Secreted protein</fullName>
    </recommendedName>
</protein>